<gene>
    <name evidence="1" type="ORF">CIP107547_00926</name>
</gene>
<accession>A0A811G609</accession>
<protein>
    <submittedName>
        <fullName evidence="1">Uncharacterized protein</fullName>
    </submittedName>
</protein>
<dbReference type="Proteomes" id="UP000480222">
    <property type="component" value="Unassembled WGS sequence"/>
</dbReference>
<name>A0A811G609_CORDP</name>
<organism evidence="1 2">
    <name type="scientific">Corynebacterium diphtheriae</name>
    <dbReference type="NCBI Taxonomy" id="1717"/>
    <lineage>
        <taxon>Bacteria</taxon>
        <taxon>Bacillati</taxon>
        <taxon>Actinomycetota</taxon>
        <taxon>Actinomycetes</taxon>
        <taxon>Mycobacteriales</taxon>
        <taxon>Corynebacteriaceae</taxon>
        <taxon>Corynebacterium</taxon>
    </lineage>
</organism>
<dbReference type="EMBL" id="CADDAV010000010">
    <property type="protein sequence ID" value="CAB0594552.1"/>
    <property type="molecule type" value="Genomic_DNA"/>
</dbReference>
<dbReference type="AlphaFoldDB" id="A0A811G609"/>
<dbReference type="RefSeq" id="WP_088263242.1">
    <property type="nucleotide sequence ID" value="NZ_MSIH01000003.1"/>
</dbReference>
<evidence type="ECO:0000313" key="2">
    <source>
        <dbReference type="Proteomes" id="UP000480222"/>
    </source>
</evidence>
<evidence type="ECO:0000313" key="1">
    <source>
        <dbReference type="EMBL" id="CAB0594552.1"/>
    </source>
</evidence>
<proteinExistence type="predicted"/>
<comment type="caution">
    <text evidence="1">The sequence shown here is derived from an EMBL/GenBank/DDBJ whole genome shotgun (WGS) entry which is preliminary data.</text>
</comment>
<sequence length="282" mass="31101">MGFDWVAHARHRRQVIEDRGEWVGLLSEDGVPICDMPPYIRVHAPTTRMSPESFQGDFEIASPQGFVHMCVDELVADGLGKVDAEGRLVPANSSTRFIAVERHGLRKVFRVMFVVASSSDPIAPRVLQVHGTDMLTELGFMPCWSIPGQVGGSFTRAVGDFGSQFSKPRYLARLKMAAVADGFSVQGPADVTIRRLIKESLQATYKAFEVSDHPIQVADTSTGKPSPELIIRPEDRSIWEEISAPAAMAGCVIRCFMWLPEDPQPEGLQLSRPTVVVEVLQQ</sequence>
<reference evidence="1 2" key="1">
    <citation type="submission" date="2020-02" db="EMBL/GenBank/DDBJ databases">
        <authorList>
            <person name="Brisse S."/>
        </authorList>
    </citation>
    <scope>NUCLEOTIDE SEQUENCE [LARGE SCALE GENOMIC DNA]</scope>
    <source>
        <strain evidence="1">CIP107547</strain>
    </source>
</reference>